<dbReference type="AlphaFoldDB" id="A0AAV7HJM8"/>
<protein>
    <submittedName>
        <fullName evidence="1">Uncharacterized protein</fullName>
    </submittedName>
</protein>
<comment type="caution">
    <text evidence="1">The sequence shown here is derived from an EMBL/GenBank/DDBJ whole genome shotgun (WGS) entry which is preliminary data.</text>
</comment>
<accession>A0AAV7HJM8</accession>
<gene>
    <name evidence="1" type="ORF">IEQ34_003447</name>
</gene>
<name>A0AAV7HJM8_DENCH</name>
<reference evidence="1 2" key="1">
    <citation type="journal article" date="2021" name="Hortic Res">
        <title>Chromosome-scale assembly of the Dendrobium chrysotoxum genome enhances the understanding of orchid evolution.</title>
        <authorList>
            <person name="Zhang Y."/>
            <person name="Zhang G.Q."/>
            <person name="Zhang D."/>
            <person name="Liu X.D."/>
            <person name="Xu X.Y."/>
            <person name="Sun W.H."/>
            <person name="Yu X."/>
            <person name="Zhu X."/>
            <person name="Wang Z.W."/>
            <person name="Zhao X."/>
            <person name="Zhong W.Y."/>
            <person name="Chen H."/>
            <person name="Yin W.L."/>
            <person name="Huang T."/>
            <person name="Niu S.C."/>
            <person name="Liu Z.J."/>
        </authorList>
    </citation>
    <scope>NUCLEOTIDE SEQUENCE [LARGE SCALE GENOMIC DNA]</scope>
    <source>
        <strain evidence="1">Lindl</strain>
    </source>
</reference>
<organism evidence="1 2">
    <name type="scientific">Dendrobium chrysotoxum</name>
    <name type="common">Orchid</name>
    <dbReference type="NCBI Taxonomy" id="161865"/>
    <lineage>
        <taxon>Eukaryota</taxon>
        <taxon>Viridiplantae</taxon>
        <taxon>Streptophyta</taxon>
        <taxon>Embryophyta</taxon>
        <taxon>Tracheophyta</taxon>
        <taxon>Spermatophyta</taxon>
        <taxon>Magnoliopsida</taxon>
        <taxon>Liliopsida</taxon>
        <taxon>Asparagales</taxon>
        <taxon>Orchidaceae</taxon>
        <taxon>Epidendroideae</taxon>
        <taxon>Malaxideae</taxon>
        <taxon>Dendrobiinae</taxon>
        <taxon>Dendrobium</taxon>
    </lineage>
</organism>
<sequence length="86" mass="9778">MKIFDGLLFGNTVNTEVGKLRDPTTFLITSCSDGISIVSGKQNINIFMLYTLQITLTPVSGIDFLKFPTKDWKKLNIEPFLFFINR</sequence>
<evidence type="ECO:0000313" key="2">
    <source>
        <dbReference type="Proteomes" id="UP000775213"/>
    </source>
</evidence>
<keyword evidence="2" id="KW-1185">Reference proteome</keyword>
<dbReference type="EMBL" id="JAGFBR010000004">
    <property type="protein sequence ID" value="KAH0468414.1"/>
    <property type="molecule type" value="Genomic_DNA"/>
</dbReference>
<dbReference type="Proteomes" id="UP000775213">
    <property type="component" value="Unassembled WGS sequence"/>
</dbReference>
<proteinExistence type="predicted"/>
<evidence type="ECO:0000313" key="1">
    <source>
        <dbReference type="EMBL" id="KAH0468414.1"/>
    </source>
</evidence>